<dbReference type="GO" id="GO:0000070">
    <property type="term" value="P:mitotic sister chromatid segregation"/>
    <property type="evidence" value="ECO:0007669"/>
    <property type="project" value="EnsemblFungi"/>
</dbReference>
<dbReference type="CDD" id="cd14137">
    <property type="entry name" value="STKc_GSK3"/>
    <property type="match status" value="1"/>
</dbReference>
<keyword evidence="7" id="KW-0067">ATP-binding</keyword>
<dbReference type="OrthoDB" id="272141at2759"/>
<evidence type="ECO:0000256" key="3">
    <source>
        <dbReference type="ARBA" id="ARBA00022527"/>
    </source>
</evidence>
<comment type="similarity">
    <text evidence="1">Belongs to the protein kinase superfamily. CMGC Ser/Thr protein kinase family. GSK-3 subfamily.</text>
</comment>
<dbReference type="InterPro" id="IPR000719">
    <property type="entry name" value="Prot_kinase_dom"/>
</dbReference>
<dbReference type="STRING" id="1344418.A0A1D2VI10"/>
<evidence type="ECO:0000256" key="4">
    <source>
        <dbReference type="ARBA" id="ARBA00022679"/>
    </source>
</evidence>
<dbReference type="GO" id="GO:0005524">
    <property type="term" value="F:ATP binding"/>
    <property type="evidence" value="ECO:0007669"/>
    <property type="project" value="UniProtKB-KW"/>
</dbReference>
<dbReference type="Gene3D" id="3.30.200.20">
    <property type="entry name" value="Phosphorylase Kinase, domain 1"/>
    <property type="match status" value="1"/>
</dbReference>
<dbReference type="GeneID" id="30964169"/>
<evidence type="ECO:0000256" key="1">
    <source>
        <dbReference type="ARBA" id="ARBA00005527"/>
    </source>
</evidence>
<dbReference type="Proteomes" id="UP000095038">
    <property type="component" value="Unassembled WGS sequence"/>
</dbReference>
<dbReference type="GO" id="GO:0004857">
    <property type="term" value="F:enzyme inhibitor activity"/>
    <property type="evidence" value="ECO:0007669"/>
    <property type="project" value="EnsemblFungi"/>
</dbReference>
<dbReference type="InterPro" id="IPR050591">
    <property type="entry name" value="GSK-3"/>
</dbReference>
<dbReference type="GO" id="GO:0004712">
    <property type="term" value="F:protein serine/threonine/tyrosine kinase activity"/>
    <property type="evidence" value="ECO:0007669"/>
    <property type="project" value="EnsemblFungi"/>
</dbReference>
<gene>
    <name evidence="9" type="ORF">ASCRUDRAFT_34583</name>
</gene>
<dbReference type="GO" id="GO:0030163">
    <property type="term" value="P:protein catabolic process"/>
    <property type="evidence" value="ECO:0007669"/>
    <property type="project" value="EnsemblFungi"/>
</dbReference>
<dbReference type="RefSeq" id="XP_020047424.1">
    <property type="nucleotide sequence ID" value="XM_020190533.1"/>
</dbReference>
<dbReference type="PROSITE" id="PS00108">
    <property type="entry name" value="PROTEIN_KINASE_ST"/>
    <property type="match status" value="1"/>
</dbReference>
<dbReference type="SMART" id="SM00220">
    <property type="entry name" value="S_TKc"/>
    <property type="match status" value="1"/>
</dbReference>
<evidence type="ECO:0000256" key="2">
    <source>
        <dbReference type="ARBA" id="ARBA00006485"/>
    </source>
</evidence>
<dbReference type="GO" id="GO:0031578">
    <property type="term" value="P:mitotic spindle orientation checkpoint signaling"/>
    <property type="evidence" value="ECO:0007669"/>
    <property type="project" value="EnsemblFungi"/>
</dbReference>
<keyword evidence="5" id="KW-0547">Nucleotide-binding</keyword>
<dbReference type="SUPFAM" id="SSF56112">
    <property type="entry name" value="Protein kinase-like (PK-like)"/>
    <property type="match status" value="1"/>
</dbReference>
<dbReference type="FunCoup" id="A0A1D2VI10">
    <property type="interactions" value="273"/>
</dbReference>
<dbReference type="InterPro" id="IPR011009">
    <property type="entry name" value="Kinase-like_dom_sf"/>
</dbReference>
<dbReference type="GO" id="GO:0005737">
    <property type="term" value="C:cytoplasm"/>
    <property type="evidence" value="ECO:0007669"/>
    <property type="project" value="TreeGrafter"/>
</dbReference>
<dbReference type="EMBL" id="KV454480">
    <property type="protein sequence ID" value="ODV61117.1"/>
    <property type="molecule type" value="Genomic_DNA"/>
</dbReference>
<dbReference type="GO" id="GO:0030332">
    <property type="term" value="F:cyclin binding"/>
    <property type="evidence" value="ECO:0007669"/>
    <property type="project" value="EnsemblFungi"/>
</dbReference>
<dbReference type="PANTHER" id="PTHR24057">
    <property type="entry name" value="GLYCOGEN SYNTHASE KINASE-3 ALPHA"/>
    <property type="match status" value="1"/>
</dbReference>
<accession>A0A1D2VI10</accession>
<dbReference type="InterPro" id="IPR008271">
    <property type="entry name" value="Ser/Thr_kinase_AS"/>
</dbReference>
<dbReference type="AlphaFoldDB" id="A0A1D2VI10"/>
<evidence type="ECO:0000256" key="6">
    <source>
        <dbReference type="ARBA" id="ARBA00022777"/>
    </source>
</evidence>
<organism evidence="9 10">
    <name type="scientific">Ascoidea rubescens DSM 1968</name>
    <dbReference type="NCBI Taxonomy" id="1344418"/>
    <lineage>
        <taxon>Eukaryota</taxon>
        <taxon>Fungi</taxon>
        <taxon>Dikarya</taxon>
        <taxon>Ascomycota</taxon>
        <taxon>Saccharomycotina</taxon>
        <taxon>Saccharomycetes</taxon>
        <taxon>Ascoideaceae</taxon>
        <taxon>Ascoidea</taxon>
    </lineage>
</organism>
<evidence type="ECO:0000313" key="9">
    <source>
        <dbReference type="EMBL" id="ODV61117.1"/>
    </source>
</evidence>
<dbReference type="GO" id="GO:0005634">
    <property type="term" value="C:nucleus"/>
    <property type="evidence" value="ECO:0007669"/>
    <property type="project" value="TreeGrafter"/>
</dbReference>
<dbReference type="FunFam" id="1.10.510.10:FF:000624">
    <property type="entry name" value="Mitogen-activated protein kinase"/>
    <property type="match status" value="1"/>
</dbReference>
<dbReference type="GO" id="GO:0004674">
    <property type="term" value="F:protein serine/threonine kinase activity"/>
    <property type="evidence" value="ECO:0007669"/>
    <property type="project" value="UniProtKB-KW"/>
</dbReference>
<keyword evidence="6 9" id="KW-0418">Kinase</keyword>
<dbReference type="Pfam" id="PF00069">
    <property type="entry name" value="Pkinase"/>
    <property type="match status" value="1"/>
</dbReference>
<dbReference type="PANTHER" id="PTHR24057:SF4">
    <property type="entry name" value="PROTEIN KINASE MCK1"/>
    <property type="match status" value="1"/>
</dbReference>
<protein>
    <submittedName>
        <fullName evidence="9">Pkinase-domain-containing protein</fullName>
    </submittedName>
</protein>
<dbReference type="GO" id="GO:0030437">
    <property type="term" value="P:ascospore formation"/>
    <property type="evidence" value="ECO:0007669"/>
    <property type="project" value="EnsemblFungi"/>
</dbReference>
<dbReference type="InterPro" id="IPR039192">
    <property type="entry name" value="STKc_GSK3"/>
</dbReference>
<keyword evidence="3" id="KW-0723">Serine/threonine-protein kinase</keyword>
<sequence length="398" mass="45948">MNSSLSSSTRVTKFLVNQVYSKDSTDSIPMIVKEYKKIGEGAFGIVVQAKLRPYTPSDSINNNNNNNNDDITSISSNNLNNPNWYGPFAIKRVPAQTEYKSRELEILRTANHPNVIQLKFFFNYKAPQDNKIYQHLVMECLPESLQLEIHRYTSNRRYLPQSHLKIYSFQIARAMLYLHGLDICHRDIKPSNILVDPSTGILKICDFGSSKRLESDQPSVSYICSRFYRAPELIVGCQYYSTQIDIWGLGCVVGEMSLGRAVFQGQDRHSQLKEIAKVLGPPDRLFIFNSNPRYDGPLYSTPLFAGRVSTRFKTIFRNAPLELIDLLLNILRYHPNERFVPVQILAHKYFDELRGPDFQWKPRGSISPQYPPDLFNFSSFEKDLIGEQMRYVCPYNYH</sequence>
<evidence type="ECO:0000259" key="8">
    <source>
        <dbReference type="PROSITE" id="PS50011"/>
    </source>
</evidence>
<dbReference type="GO" id="GO:0006303">
    <property type="term" value="P:double-strand break repair via nonhomologous end joining"/>
    <property type="evidence" value="ECO:0007669"/>
    <property type="project" value="EnsemblFungi"/>
</dbReference>
<feature type="domain" description="Protein kinase" evidence="8">
    <location>
        <begin position="32"/>
        <end position="350"/>
    </location>
</feature>
<comment type="similarity">
    <text evidence="2">Belongs to the protein kinase superfamily. CMGC Ser/Thr protein kinase family. CDC2/CDKX subfamily.</text>
</comment>
<evidence type="ECO:0000313" key="10">
    <source>
        <dbReference type="Proteomes" id="UP000095038"/>
    </source>
</evidence>
<proteinExistence type="inferred from homology"/>
<evidence type="ECO:0000256" key="7">
    <source>
        <dbReference type="ARBA" id="ARBA00022840"/>
    </source>
</evidence>
<name>A0A1D2VI10_9ASCO</name>
<reference evidence="10" key="1">
    <citation type="submission" date="2016-05" db="EMBL/GenBank/DDBJ databases">
        <title>Comparative genomics of biotechnologically important yeasts.</title>
        <authorList>
            <consortium name="DOE Joint Genome Institute"/>
            <person name="Riley R."/>
            <person name="Haridas S."/>
            <person name="Wolfe K.H."/>
            <person name="Lopes M.R."/>
            <person name="Hittinger C.T."/>
            <person name="Goker M."/>
            <person name="Salamov A."/>
            <person name="Wisecaver J."/>
            <person name="Long T.M."/>
            <person name="Aerts A.L."/>
            <person name="Barry K."/>
            <person name="Choi C."/>
            <person name="Clum A."/>
            <person name="Coughlan A.Y."/>
            <person name="Deshpande S."/>
            <person name="Douglass A.P."/>
            <person name="Hanson S.J."/>
            <person name="Klenk H.-P."/>
            <person name="Labutti K."/>
            <person name="Lapidus A."/>
            <person name="Lindquist E."/>
            <person name="Lipzen A."/>
            <person name="Meier-Kolthoff J.P."/>
            <person name="Ohm R.A."/>
            <person name="Otillar R.P."/>
            <person name="Pangilinan J."/>
            <person name="Peng Y."/>
            <person name="Rokas A."/>
            <person name="Rosa C.A."/>
            <person name="Scheuner C."/>
            <person name="Sibirny A.A."/>
            <person name="Slot J.C."/>
            <person name="Stielow J.B."/>
            <person name="Sun H."/>
            <person name="Kurtzman C.P."/>
            <person name="Blackwell M."/>
            <person name="Grigoriev I.V."/>
            <person name="Jeffries T.W."/>
        </authorList>
    </citation>
    <scope>NUCLEOTIDE SEQUENCE [LARGE SCALE GENOMIC DNA]</scope>
    <source>
        <strain evidence="10">DSM 1968</strain>
    </source>
</reference>
<dbReference type="PROSITE" id="PS50011">
    <property type="entry name" value="PROTEIN_KINASE_DOM"/>
    <property type="match status" value="1"/>
</dbReference>
<dbReference type="InParanoid" id="A0A1D2VI10"/>
<dbReference type="GO" id="GO:0015629">
    <property type="term" value="C:actin cytoskeleton"/>
    <property type="evidence" value="ECO:0007669"/>
    <property type="project" value="EnsemblFungi"/>
</dbReference>
<dbReference type="Gene3D" id="1.10.510.10">
    <property type="entry name" value="Transferase(Phosphotransferase) domain 1"/>
    <property type="match status" value="1"/>
</dbReference>
<evidence type="ECO:0000256" key="5">
    <source>
        <dbReference type="ARBA" id="ARBA00022741"/>
    </source>
</evidence>
<keyword evidence="4" id="KW-0808">Transferase</keyword>
<keyword evidence="10" id="KW-1185">Reference proteome</keyword>